<dbReference type="InterPro" id="IPR007891">
    <property type="entry name" value="CHASE3"/>
</dbReference>
<evidence type="ECO:0000256" key="1">
    <source>
        <dbReference type="SAM" id="Phobius"/>
    </source>
</evidence>
<keyword evidence="1" id="KW-0472">Membrane</keyword>
<keyword evidence="1" id="KW-0812">Transmembrane</keyword>
<gene>
    <name evidence="3" type="ORF">SAMN05443639_124101</name>
</gene>
<feature type="transmembrane region" description="Helical" evidence="1">
    <location>
        <begin position="179"/>
        <end position="202"/>
    </location>
</feature>
<protein>
    <submittedName>
        <fullName evidence="3">Methyl-accepting chemotaxis protein</fullName>
    </submittedName>
</protein>
<dbReference type="CDD" id="cd06225">
    <property type="entry name" value="HAMP"/>
    <property type="match status" value="1"/>
</dbReference>
<name>A0A1I0LCB3_9BACT</name>
<feature type="domain" description="HAMP" evidence="2">
    <location>
        <begin position="204"/>
        <end position="256"/>
    </location>
</feature>
<dbReference type="SUPFAM" id="SSF158472">
    <property type="entry name" value="HAMP domain-like"/>
    <property type="match status" value="1"/>
</dbReference>
<dbReference type="Pfam" id="PF00672">
    <property type="entry name" value="HAMP"/>
    <property type="match status" value="1"/>
</dbReference>
<keyword evidence="4" id="KW-1185">Reference proteome</keyword>
<dbReference type="InterPro" id="IPR003660">
    <property type="entry name" value="HAMP_dom"/>
</dbReference>
<dbReference type="SMART" id="SM00304">
    <property type="entry name" value="HAMP"/>
    <property type="match status" value="1"/>
</dbReference>
<dbReference type="RefSeq" id="WP_143076245.1">
    <property type="nucleotide sequence ID" value="NZ_FOIJ01000024.1"/>
</dbReference>
<accession>A0A1I0LCB3</accession>
<proteinExistence type="predicted"/>
<dbReference type="AlphaFoldDB" id="A0A1I0LCB3"/>
<dbReference type="GO" id="GO:0007165">
    <property type="term" value="P:signal transduction"/>
    <property type="evidence" value="ECO:0007669"/>
    <property type="project" value="InterPro"/>
</dbReference>
<reference evidence="4" key="1">
    <citation type="submission" date="2016-10" db="EMBL/GenBank/DDBJ databases">
        <authorList>
            <person name="Varghese N."/>
            <person name="Submissions S."/>
        </authorList>
    </citation>
    <scope>NUCLEOTIDE SEQUENCE [LARGE SCALE GENOMIC DNA]</scope>
    <source>
        <strain evidence="4">DSM 16858</strain>
    </source>
</reference>
<dbReference type="PROSITE" id="PS50885">
    <property type="entry name" value="HAMP"/>
    <property type="match status" value="1"/>
</dbReference>
<dbReference type="Proteomes" id="UP000199181">
    <property type="component" value="Unassembled WGS sequence"/>
</dbReference>
<dbReference type="CDD" id="cd19410">
    <property type="entry name" value="HK9-like_sensor"/>
    <property type="match status" value="1"/>
</dbReference>
<evidence type="ECO:0000313" key="3">
    <source>
        <dbReference type="EMBL" id="SEU37704.1"/>
    </source>
</evidence>
<organism evidence="3 4">
    <name type="scientific">Stigmatella erecta</name>
    <dbReference type="NCBI Taxonomy" id="83460"/>
    <lineage>
        <taxon>Bacteria</taxon>
        <taxon>Pseudomonadati</taxon>
        <taxon>Myxococcota</taxon>
        <taxon>Myxococcia</taxon>
        <taxon>Myxococcales</taxon>
        <taxon>Cystobacterineae</taxon>
        <taxon>Archangiaceae</taxon>
        <taxon>Stigmatella</taxon>
    </lineage>
</organism>
<dbReference type="EMBL" id="FOIJ01000024">
    <property type="protein sequence ID" value="SEU37704.1"/>
    <property type="molecule type" value="Genomic_DNA"/>
</dbReference>
<keyword evidence="1" id="KW-1133">Transmembrane helix</keyword>
<dbReference type="PANTHER" id="PTHR32089">
    <property type="entry name" value="METHYL-ACCEPTING CHEMOTAXIS PROTEIN MCPB"/>
    <property type="match status" value="1"/>
</dbReference>
<evidence type="ECO:0000313" key="4">
    <source>
        <dbReference type="Proteomes" id="UP000199181"/>
    </source>
</evidence>
<sequence>MSIGRKIGAGFGLALLVLLIVSGMSLYGTDILTDTTEELVRSELTIEQLRQLTAHLVDAEAYQRNYIITGKEEFLNSYRASVTESRATLQRLNEATASSETRTRQAANLPALIEARLAYLDETVELRRTKDREAALENVEKGTGNLQMNQIRRITREMLEQEQALWIRSHEDASNASRLIRVVVSLGAIVGVLLVLGVSVVLTRGITGPLERLMSGVETFTRGTLAHRIEVHNEDETGKLARAFNAMAERRQESEAQVARQSAEREQALRTVAEFVNQLAGASSEILSSTSEQVASAQE</sequence>
<dbReference type="Pfam" id="PF05227">
    <property type="entry name" value="CHASE3"/>
    <property type="match status" value="1"/>
</dbReference>
<dbReference type="Gene3D" id="6.10.340.10">
    <property type="match status" value="1"/>
</dbReference>
<dbReference type="GO" id="GO:0016020">
    <property type="term" value="C:membrane"/>
    <property type="evidence" value="ECO:0007669"/>
    <property type="project" value="InterPro"/>
</dbReference>
<evidence type="ECO:0000259" key="2">
    <source>
        <dbReference type="PROSITE" id="PS50885"/>
    </source>
</evidence>
<dbReference type="PANTHER" id="PTHR32089:SF112">
    <property type="entry name" value="LYSOZYME-LIKE PROTEIN-RELATED"/>
    <property type="match status" value="1"/>
</dbReference>
<feature type="non-terminal residue" evidence="3">
    <location>
        <position position="299"/>
    </location>
</feature>